<organism evidence="5 6">
    <name type="scientific">Flavobacterium keumense</name>
    <dbReference type="NCBI Taxonomy" id="1306518"/>
    <lineage>
        <taxon>Bacteria</taxon>
        <taxon>Pseudomonadati</taxon>
        <taxon>Bacteroidota</taxon>
        <taxon>Flavobacteriia</taxon>
        <taxon>Flavobacteriales</taxon>
        <taxon>Flavobacteriaceae</taxon>
        <taxon>Flavobacterium</taxon>
    </lineage>
</organism>
<dbReference type="Proteomes" id="UP001232117">
    <property type="component" value="Chromosome"/>
</dbReference>
<reference evidence="5 6" key="1">
    <citation type="submission" date="2023-06" db="EMBL/GenBank/DDBJ databases">
        <title>Complete Genome Sequence of Flavobacterium keumense K3R-10.</title>
        <authorList>
            <person name="Jeong H."/>
            <person name="Jhang S.Y."/>
            <person name="Kim J.N."/>
        </authorList>
    </citation>
    <scope>NUCLEOTIDE SEQUENCE [LARGE SCALE GENOMIC DNA]</scope>
    <source>
        <strain evidence="5 6">K3R-10</strain>
    </source>
</reference>
<sequence>MSEEYIKRVNTILTYIDNNLSGDLSLETIAKLSFYSPFHFHRLFKSITNETLNGYVTRKRIEKAASLLMHQKDISIAELVLQFGFSSNATFTRAFKKYYKQSPSDFRKSHFNSFSKISKTNSKKGKENSALDEYICTLTNLKKWIQMNATIEIKELPKMEWAFITHIGVEGLDAAYGKLLQWAIPKGLVGNDLKMGRIYHDSFKITEPDKVRMSACLLLQSPIEVTGEIGLTFTQKGKYIVGHFEIAPHDFGKSWQSLFIWMNENGYKKVDQNPFEIIHNNFNEHPEKKCIVDLCIPIE</sequence>
<dbReference type="InterPro" id="IPR050908">
    <property type="entry name" value="SmbC-like"/>
</dbReference>
<dbReference type="InterPro" id="IPR011256">
    <property type="entry name" value="Reg_factor_effector_dom_sf"/>
</dbReference>
<evidence type="ECO:0000256" key="1">
    <source>
        <dbReference type="ARBA" id="ARBA00023015"/>
    </source>
</evidence>
<dbReference type="SMART" id="SM00342">
    <property type="entry name" value="HTH_ARAC"/>
    <property type="match status" value="1"/>
</dbReference>
<keyword evidence="2" id="KW-0238">DNA-binding</keyword>
<keyword evidence="1" id="KW-0805">Transcription regulation</keyword>
<name>A0ABY8N6N2_9FLAO</name>
<dbReference type="SMART" id="SM00871">
    <property type="entry name" value="AraC_E_bind"/>
    <property type="match status" value="1"/>
</dbReference>
<dbReference type="PANTHER" id="PTHR40055:SF1">
    <property type="entry name" value="TRANSCRIPTIONAL REGULATOR YGIV-RELATED"/>
    <property type="match status" value="1"/>
</dbReference>
<proteinExistence type="predicted"/>
<evidence type="ECO:0000313" key="6">
    <source>
        <dbReference type="Proteomes" id="UP001232117"/>
    </source>
</evidence>
<dbReference type="InterPro" id="IPR009057">
    <property type="entry name" value="Homeodomain-like_sf"/>
</dbReference>
<keyword evidence="3" id="KW-0804">Transcription</keyword>
<evidence type="ECO:0000313" key="5">
    <source>
        <dbReference type="EMBL" id="WGK95303.1"/>
    </source>
</evidence>
<dbReference type="InterPro" id="IPR020449">
    <property type="entry name" value="Tscrpt_reg_AraC-type_HTH"/>
</dbReference>
<dbReference type="PRINTS" id="PR00032">
    <property type="entry name" value="HTHARAC"/>
</dbReference>
<dbReference type="RefSeq" id="WP_264534087.1">
    <property type="nucleotide sequence ID" value="NZ_CP092332.1"/>
</dbReference>
<evidence type="ECO:0000256" key="2">
    <source>
        <dbReference type="ARBA" id="ARBA00023125"/>
    </source>
</evidence>
<dbReference type="PANTHER" id="PTHR40055">
    <property type="entry name" value="TRANSCRIPTIONAL REGULATOR YGIV-RELATED"/>
    <property type="match status" value="1"/>
</dbReference>
<dbReference type="Gene3D" id="1.10.10.60">
    <property type="entry name" value="Homeodomain-like"/>
    <property type="match status" value="2"/>
</dbReference>
<feature type="domain" description="HTH araC/xylS-type" evidence="4">
    <location>
        <begin position="10"/>
        <end position="109"/>
    </location>
</feature>
<dbReference type="PROSITE" id="PS01124">
    <property type="entry name" value="HTH_ARAC_FAMILY_2"/>
    <property type="match status" value="1"/>
</dbReference>
<dbReference type="Pfam" id="PF06445">
    <property type="entry name" value="GyrI-like"/>
    <property type="match status" value="1"/>
</dbReference>
<dbReference type="EMBL" id="CP092332">
    <property type="protein sequence ID" value="WGK95303.1"/>
    <property type="molecule type" value="Genomic_DNA"/>
</dbReference>
<accession>A0ABY8N6N2</accession>
<dbReference type="InterPro" id="IPR029442">
    <property type="entry name" value="GyrI-like"/>
</dbReference>
<dbReference type="InterPro" id="IPR010499">
    <property type="entry name" value="AraC_E-bd"/>
</dbReference>
<dbReference type="SUPFAM" id="SSF55136">
    <property type="entry name" value="Probable bacterial effector-binding domain"/>
    <property type="match status" value="1"/>
</dbReference>
<dbReference type="Pfam" id="PF12833">
    <property type="entry name" value="HTH_18"/>
    <property type="match status" value="1"/>
</dbReference>
<dbReference type="Gene3D" id="3.20.80.10">
    <property type="entry name" value="Regulatory factor, effector binding domain"/>
    <property type="match status" value="1"/>
</dbReference>
<evidence type="ECO:0000259" key="4">
    <source>
        <dbReference type="PROSITE" id="PS01124"/>
    </source>
</evidence>
<evidence type="ECO:0000256" key="3">
    <source>
        <dbReference type="ARBA" id="ARBA00023163"/>
    </source>
</evidence>
<dbReference type="SUPFAM" id="SSF46689">
    <property type="entry name" value="Homeodomain-like"/>
    <property type="match status" value="2"/>
</dbReference>
<dbReference type="InterPro" id="IPR018060">
    <property type="entry name" value="HTH_AraC"/>
</dbReference>
<protein>
    <submittedName>
        <fullName evidence="5">AraC family transcriptional regulator</fullName>
    </submittedName>
</protein>
<gene>
    <name evidence="5" type="ORF">MG292_03470</name>
</gene>
<keyword evidence="6" id="KW-1185">Reference proteome</keyword>